<sequence>MTKDPSEEVPAYNDESDNESIISNSPLHNEFVGEMKMADETKEYYSTESVNDEDDDYVFSSESSSRDSFDNDNTVVDDSKLKTKIEFTEFEKTYLKMNDSDKWILSTEKIVEVVLYDFGIKCRHEQLHEYEATEDLGISMDWKPQGREDNTNHSSMISGSHLFCIRSESSSRASSNRKNRNRIGSAIVKMKRKIMRRRGDLIIRKVSTEYGCSEAGKSFKGSNETKLLHERGINMFYSLCEAVGN</sequence>
<name>A0A9W4T4F5_9GLOM</name>
<feature type="region of interest" description="Disordered" evidence="1">
    <location>
        <begin position="45"/>
        <end position="71"/>
    </location>
</feature>
<keyword evidence="3" id="KW-1185">Reference proteome</keyword>
<reference evidence="2" key="1">
    <citation type="submission" date="2022-08" db="EMBL/GenBank/DDBJ databases">
        <authorList>
            <person name="Kallberg Y."/>
            <person name="Tangrot J."/>
            <person name="Rosling A."/>
        </authorList>
    </citation>
    <scope>NUCLEOTIDE SEQUENCE</scope>
    <source>
        <strain evidence="2">Wild A</strain>
    </source>
</reference>
<dbReference type="EMBL" id="CAMKVN010008107">
    <property type="protein sequence ID" value="CAI2192207.1"/>
    <property type="molecule type" value="Genomic_DNA"/>
</dbReference>
<evidence type="ECO:0000313" key="2">
    <source>
        <dbReference type="EMBL" id="CAI2192207.1"/>
    </source>
</evidence>
<evidence type="ECO:0000313" key="3">
    <source>
        <dbReference type="Proteomes" id="UP001153678"/>
    </source>
</evidence>
<organism evidence="2 3">
    <name type="scientific">Funneliformis geosporum</name>
    <dbReference type="NCBI Taxonomy" id="1117311"/>
    <lineage>
        <taxon>Eukaryota</taxon>
        <taxon>Fungi</taxon>
        <taxon>Fungi incertae sedis</taxon>
        <taxon>Mucoromycota</taxon>
        <taxon>Glomeromycotina</taxon>
        <taxon>Glomeromycetes</taxon>
        <taxon>Glomerales</taxon>
        <taxon>Glomeraceae</taxon>
        <taxon>Funneliformis</taxon>
    </lineage>
</organism>
<proteinExistence type="predicted"/>
<accession>A0A9W4T4F5</accession>
<feature type="region of interest" description="Disordered" evidence="1">
    <location>
        <begin position="1"/>
        <end position="25"/>
    </location>
</feature>
<protein>
    <submittedName>
        <fullName evidence="2">16342_t:CDS:1</fullName>
    </submittedName>
</protein>
<evidence type="ECO:0000256" key="1">
    <source>
        <dbReference type="SAM" id="MobiDB-lite"/>
    </source>
</evidence>
<dbReference type="AlphaFoldDB" id="A0A9W4T4F5"/>
<dbReference type="Proteomes" id="UP001153678">
    <property type="component" value="Unassembled WGS sequence"/>
</dbReference>
<gene>
    <name evidence="2" type="ORF">FWILDA_LOCUS15461</name>
</gene>
<comment type="caution">
    <text evidence="2">The sequence shown here is derived from an EMBL/GenBank/DDBJ whole genome shotgun (WGS) entry which is preliminary data.</text>
</comment>